<reference evidence="2" key="1">
    <citation type="submission" date="2016-10" db="EMBL/GenBank/DDBJ databases">
        <title>Sequence of Gallionella enrichment culture.</title>
        <authorList>
            <person name="Poehlein A."/>
            <person name="Muehling M."/>
            <person name="Daniel R."/>
        </authorList>
    </citation>
    <scope>NUCLEOTIDE SEQUENCE</scope>
</reference>
<proteinExistence type="predicted"/>
<accession>A0A1J5PRT0</accession>
<evidence type="ECO:0000313" key="2">
    <source>
        <dbReference type="EMBL" id="OIQ70292.1"/>
    </source>
</evidence>
<dbReference type="AlphaFoldDB" id="A0A1J5PRT0"/>
<protein>
    <submittedName>
        <fullName evidence="2">Uncharacterized protein</fullName>
    </submittedName>
</protein>
<name>A0A1J5PRT0_9ZZZZ</name>
<sequence>MKAALHSACMTPTCYRCNGVTDTPAHCKTPTALHWCWARSMSGFSVKARICARLRSWARTRPACRGVRVPVLPSGHPMPAGSALSAISTSGMVGATRCVCAANAVSGSCFCPMLPAVHSTNSKSVPKMAKSCRPALTLMRCKPSCAQPPPARSASCRPRWQLHNSAGRPTRWMPPSAFTKSTSGRGAASPRTATAG</sequence>
<feature type="region of interest" description="Disordered" evidence="1">
    <location>
        <begin position="162"/>
        <end position="196"/>
    </location>
</feature>
<gene>
    <name evidence="2" type="ORF">GALL_480940</name>
</gene>
<evidence type="ECO:0000256" key="1">
    <source>
        <dbReference type="SAM" id="MobiDB-lite"/>
    </source>
</evidence>
<dbReference type="EMBL" id="MLJW01004272">
    <property type="protein sequence ID" value="OIQ70292.1"/>
    <property type="molecule type" value="Genomic_DNA"/>
</dbReference>
<comment type="caution">
    <text evidence="2">The sequence shown here is derived from an EMBL/GenBank/DDBJ whole genome shotgun (WGS) entry which is preliminary data.</text>
</comment>
<organism evidence="2">
    <name type="scientific">mine drainage metagenome</name>
    <dbReference type="NCBI Taxonomy" id="410659"/>
    <lineage>
        <taxon>unclassified sequences</taxon>
        <taxon>metagenomes</taxon>
        <taxon>ecological metagenomes</taxon>
    </lineage>
</organism>